<evidence type="ECO:0000256" key="9">
    <source>
        <dbReference type="NCBIfam" id="TIGR01400"/>
    </source>
</evidence>
<keyword evidence="12" id="KW-1185">Reference proteome</keyword>
<evidence type="ECO:0000256" key="1">
    <source>
        <dbReference type="ARBA" id="ARBA00002578"/>
    </source>
</evidence>
<sequence length="260" mass="26780">MINLDFGFGPVEAEFWRLLFVMTRIGAALVAAPLFGTPSVPAQVRVVGAGAVAVMICAWTDVQAPEALFSVAGILAVAGEVLVGLSLGFVLQLSFAAPVIAAEVIGGGMGMNMAMAVDPTSGTQSPALGQYFMVVLTLIFLALGAHLQWFRLLVDSYTVFPPGHTWLGADRFALIAGFASKTFVTAVTIALPVSLVLLVVQLVTGVLSRSAPALNLFSLGLPAGVLAGIAALVLSAPVLTDLVVRLSADAITASNEVMSK</sequence>
<dbReference type="InterPro" id="IPR006303">
    <property type="entry name" value="FliR"/>
</dbReference>
<evidence type="ECO:0000256" key="3">
    <source>
        <dbReference type="ARBA" id="ARBA00021717"/>
    </source>
</evidence>
<evidence type="ECO:0000256" key="7">
    <source>
        <dbReference type="ARBA" id="ARBA00023136"/>
    </source>
</evidence>
<feature type="transmembrane region" description="Helical" evidence="10">
    <location>
        <begin position="129"/>
        <end position="152"/>
    </location>
</feature>
<feature type="transmembrane region" description="Helical" evidence="10">
    <location>
        <begin position="67"/>
        <end position="89"/>
    </location>
</feature>
<dbReference type="PANTHER" id="PTHR30065">
    <property type="entry name" value="FLAGELLAR BIOSYNTHETIC PROTEIN FLIR"/>
    <property type="match status" value="1"/>
</dbReference>
<dbReference type="EMBL" id="JTDI01000001">
    <property type="protein sequence ID" value="KHK93499.1"/>
    <property type="molecule type" value="Genomic_DNA"/>
</dbReference>
<keyword evidence="6 10" id="KW-1133">Transmembrane helix</keyword>
<evidence type="ECO:0000256" key="4">
    <source>
        <dbReference type="ARBA" id="ARBA00022475"/>
    </source>
</evidence>
<dbReference type="STRING" id="1348853.LK12_04375"/>
<comment type="subcellular location">
    <subcellularLocation>
        <location evidence="10">Cell membrane</location>
        <topology evidence="10">Multi-pass membrane protein</topology>
    </subcellularLocation>
    <subcellularLocation>
        <location evidence="10">Bacterial flagellum basal body</location>
    </subcellularLocation>
</comment>
<keyword evidence="7 10" id="KW-0472">Membrane</keyword>
<dbReference type="Proteomes" id="UP000031057">
    <property type="component" value="Unassembled WGS sequence"/>
</dbReference>
<dbReference type="NCBIfam" id="TIGR01400">
    <property type="entry name" value="fliR"/>
    <property type="match status" value="1"/>
</dbReference>
<organism evidence="11 12">
    <name type="scientific">Novosphingobium malaysiense</name>
    <dbReference type="NCBI Taxonomy" id="1348853"/>
    <lineage>
        <taxon>Bacteria</taxon>
        <taxon>Pseudomonadati</taxon>
        <taxon>Pseudomonadota</taxon>
        <taxon>Alphaproteobacteria</taxon>
        <taxon>Sphingomonadales</taxon>
        <taxon>Sphingomonadaceae</taxon>
        <taxon>Novosphingobium</taxon>
    </lineage>
</organism>
<dbReference type="GO" id="GO:0044780">
    <property type="term" value="P:bacterial-type flagellum assembly"/>
    <property type="evidence" value="ECO:0007669"/>
    <property type="project" value="UniProtKB-UniRule"/>
</dbReference>
<dbReference type="PRINTS" id="PR00953">
    <property type="entry name" value="TYPE3IMRPROT"/>
</dbReference>
<comment type="function">
    <text evidence="1 10">Role in flagellar biosynthesis.</text>
</comment>
<keyword evidence="4 10" id="KW-1003">Cell membrane</keyword>
<comment type="similarity">
    <text evidence="2 10">Belongs to the FliR/MopE/SpaR family.</text>
</comment>
<dbReference type="OrthoDB" id="9797790at2"/>
<dbReference type="GO" id="GO:0006605">
    <property type="term" value="P:protein targeting"/>
    <property type="evidence" value="ECO:0007669"/>
    <property type="project" value="UniProtKB-UniRule"/>
</dbReference>
<proteinExistence type="inferred from homology"/>
<dbReference type="GO" id="GO:0009425">
    <property type="term" value="C:bacterial-type flagellum basal body"/>
    <property type="evidence" value="ECO:0007669"/>
    <property type="project" value="UniProtKB-SubCell"/>
</dbReference>
<gene>
    <name evidence="11" type="ORF">LK12_04375</name>
</gene>
<evidence type="ECO:0000256" key="6">
    <source>
        <dbReference type="ARBA" id="ARBA00022989"/>
    </source>
</evidence>
<keyword evidence="11" id="KW-0966">Cell projection</keyword>
<dbReference type="Pfam" id="PF01311">
    <property type="entry name" value="Bac_export_1"/>
    <property type="match status" value="1"/>
</dbReference>
<feature type="transmembrane region" description="Helical" evidence="10">
    <location>
        <begin position="42"/>
        <end position="60"/>
    </location>
</feature>
<reference evidence="11 12" key="1">
    <citation type="submission" date="2014-10" db="EMBL/GenBank/DDBJ databases">
        <title>Genome sequence of Novosphingobium malaysiense MUSC 273(T).</title>
        <authorList>
            <person name="Lee L.-H."/>
        </authorList>
    </citation>
    <scope>NUCLEOTIDE SEQUENCE [LARGE SCALE GENOMIC DNA]</scope>
    <source>
        <strain evidence="11 12">MUSC 273</strain>
    </source>
</reference>
<keyword evidence="11" id="KW-0282">Flagellum</keyword>
<accession>A0A0B1ZVK9</accession>
<feature type="transmembrane region" description="Helical" evidence="10">
    <location>
        <begin position="172"/>
        <end position="200"/>
    </location>
</feature>
<dbReference type="InterPro" id="IPR002010">
    <property type="entry name" value="T3SS_IM_R"/>
</dbReference>
<evidence type="ECO:0000256" key="5">
    <source>
        <dbReference type="ARBA" id="ARBA00022692"/>
    </source>
</evidence>
<evidence type="ECO:0000256" key="2">
    <source>
        <dbReference type="ARBA" id="ARBA00009772"/>
    </source>
</evidence>
<dbReference type="PANTHER" id="PTHR30065:SF8">
    <property type="entry name" value="FLAGELLAR BIOSYNTHETIC PROTEIN FLIR"/>
    <property type="match status" value="1"/>
</dbReference>
<dbReference type="GO" id="GO:0005886">
    <property type="term" value="C:plasma membrane"/>
    <property type="evidence" value="ECO:0007669"/>
    <property type="project" value="UniProtKB-SubCell"/>
</dbReference>
<keyword evidence="5 10" id="KW-0812">Transmembrane</keyword>
<feature type="transmembrane region" description="Helical" evidence="10">
    <location>
        <begin position="212"/>
        <end position="236"/>
    </location>
</feature>
<protein>
    <recommendedName>
        <fullName evidence="3 9">Flagellar biosynthetic protein FliR</fullName>
    </recommendedName>
</protein>
<evidence type="ECO:0000256" key="8">
    <source>
        <dbReference type="ARBA" id="ARBA00023143"/>
    </source>
</evidence>
<dbReference type="AlphaFoldDB" id="A0A0B1ZVK9"/>
<evidence type="ECO:0000313" key="11">
    <source>
        <dbReference type="EMBL" id="KHK93499.1"/>
    </source>
</evidence>
<name>A0A0B1ZVK9_9SPHN</name>
<evidence type="ECO:0000256" key="10">
    <source>
        <dbReference type="RuleBase" id="RU362071"/>
    </source>
</evidence>
<dbReference type="RefSeq" id="WP_039279699.1">
    <property type="nucleotide sequence ID" value="NZ_JTDI01000001.1"/>
</dbReference>
<keyword evidence="11" id="KW-0969">Cilium</keyword>
<feature type="transmembrane region" description="Helical" evidence="10">
    <location>
        <begin position="95"/>
        <end position="117"/>
    </location>
</feature>
<comment type="caution">
    <text evidence="11">The sequence shown here is derived from an EMBL/GenBank/DDBJ whole genome shotgun (WGS) entry which is preliminary data.</text>
</comment>
<evidence type="ECO:0000313" key="12">
    <source>
        <dbReference type="Proteomes" id="UP000031057"/>
    </source>
</evidence>
<keyword evidence="8 10" id="KW-0975">Bacterial flagellum</keyword>
<feature type="transmembrane region" description="Helical" evidence="10">
    <location>
        <begin position="15"/>
        <end position="36"/>
    </location>
</feature>